<dbReference type="Gene3D" id="3.30.450.30">
    <property type="entry name" value="Dynein light chain 2a, cytoplasmic"/>
    <property type="match status" value="1"/>
</dbReference>
<dbReference type="PANTHER" id="PTHR36222">
    <property type="entry name" value="SERINE PROTEASE INHIBITOR RV3364C"/>
    <property type="match status" value="1"/>
</dbReference>
<dbReference type="AlphaFoldDB" id="A0A9W6VX53"/>
<dbReference type="InterPro" id="IPR053141">
    <property type="entry name" value="Mycobact_SerProt_Inhib_Rv3364c"/>
</dbReference>
<dbReference type="EMBL" id="BSTK01000008">
    <property type="protein sequence ID" value="GLY87341.1"/>
    <property type="molecule type" value="Genomic_DNA"/>
</dbReference>
<feature type="domain" description="Roadblock/LAMTOR2" evidence="1">
    <location>
        <begin position="8"/>
        <end position="98"/>
    </location>
</feature>
<dbReference type="EMBL" id="BSTJ01000019">
    <property type="protein sequence ID" value="GLY81456.1"/>
    <property type="molecule type" value="Genomic_DNA"/>
</dbReference>
<proteinExistence type="predicted"/>
<reference evidence="3" key="2">
    <citation type="submission" date="2023-03" db="EMBL/GenBank/DDBJ databases">
        <title>Actinoallomurus iriomotensis NBRC 103684.</title>
        <authorList>
            <person name="Ichikawa N."/>
            <person name="Sato H."/>
            <person name="Tonouchi N."/>
        </authorList>
    </citation>
    <scope>NUCLEOTIDE SEQUENCE</scope>
    <source>
        <strain evidence="3">NBRC 103684</strain>
    </source>
</reference>
<dbReference type="SUPFAM" id="SSF103196">
    <property type="entry name" value="Roadblock/LC7 domain"/>
    <property type="match status" value="1"/>
</dbReference>
<evidence type="ECO:0000259" key="1">
    <source>
        <dbReference type="SMART" id="SM00960"/>
    </source>
</evidence>
<comment type="caution">
    <text evidence="2">The sequence shown here is derived from an EMBL/GenBank/DDBJ whole genome shotgun (WGS) entry which is preliminary data.</text>
</comment>
<dbReference type="SMART" id="SM00960">
    <property type="entry name" value="Robl_LC7"/>
    <property type="match status" value="1"/>
</dbReference>
<dbReference type="PANTHER" id="PTHR36222:SF1">
    <property type="entry name" value="SERINE PROTEASE INHIBITOR RV3364C"/>
    <property type="match status" value="1"/>
</dbReference>
<dbReference type="InterPro" id="IPR004942">
    <property type="entry name" value="Roadblock/LAMTOR2_dom"/>
</dbReference>
<evidence type="ECO:0000313" key="2">
    <source>
        <dbReference type="EMBL" id="GLY81456.1"/>
    </source>
</evidence>
<dbReference type="Proteomes" id="UP001165135">
    <property type="component" value="Unassembled WGS sequence"/>
</dbReference>
<accession>A0A9W6VX53</accession>
<evidence type="ECO:0000313" key="3">
    <source>
        <dbReference type="EMBL" id="GLY87341.1"/>
    </source>
</evidence>
<evidence type="ECO:0000313" key="4">
    <source>
        <dbReference type="Proteomes" id="UP001165074"/>
    </source>
</evidence>
<sequence>MNSRQDLSWLVTNFVERVPRVAHAVVVSSDGLPMAYSEGFPADRVDQLAAIASGLTSLTQGAARIFEGGAVTQTLVEMERGLLFVMAISDGSVLGVLAAPDCDMGLVAYEMALLVERVGRVLTPALRAEPGIG</sequence>
<keyword evidence="4" id="KW-1185">Reference proteome</keyword>
<reference evidence="2" key="1">
    <citation type="submission" date="2023-03" db="EMBL/GenBank/DDBJ databases">
        <title>Actinoallomurus iriomotensis NBRC 103681.</title>
        <authorList>
            <person name="Ichikawa N."/>
            <person name="Sato H."/>
            <person name="Tonouchi N."/>
        </authorList>
    </citation>
    <scope>NUCLEOTIDE SEQUENCE</scope>
    <source>
        <strain evidence="2">NBRC 103681</strain>
    </source>
</reference>
<evidence type="ECO:0000313" key="5">
    <source>
        <dbReference type="Proteomes" id="UP001165135"/>
    </source>
</evidence>
<protein>
    <submittedName>
        <fullName evidence="2">Dynein regulation protein LC7</fullName>
    </submittedName>
</protein>
<organism evidence="2 5">
    <name type="scientific">Actinoallomurus iriomotensis</name>
    <dbReference type="NCBI Taxonomy" id="478107"/>
    <lineage>
        <taxon>Bacteria</taxon>
        <taxon>Bacillati</taxon>
        <taxon>Actinomycetota</taxon>
        <taxon>Actinomycetes</taxon>
        <taxon>Streptosporangiales</taxon>
        <taxon>Thermomonosporaceae</taxon>
        <taxon>Actinoallomurus</taxon>
    </lineage>
</organism>
<dbReference type="Proteomes" id="UP001165074">
    <property type="component" value="Unassembled WGS sequence"/>
</dbReference>
<dbReference type="RefSeq" id="WP_285576345.1">
    <property type="nucleotide sequence ID" value="NZ_BSTJ01000019.1"/>
</dbReference>
<name>A0A9W6VX53_9ACTN</name>
<dbReference type="Pfam" id="PF03259">
    <property type="entry name" value="Robl_LC7"/>
    <property type="match status" value="1"/>
</dbReference>
<gene>
    <name evidence="2" type="ORF">Airi01_097230</name>
    <name evidence="3" type="ORF">Airi02_052700</name>
</gene>